<dbReference type="STRING" id="60175.A0A1V6YSS9"/>
<evidence type="ECO:0000313" key="3">
    <source>
        <dbReference type="Proteomes" id="UP000191691"/>
    </source>
</evidence>
<comment type="caution">
    <text evidence="2">The sequence shown here is derived from an EMBL/GenBank/DDBJ whole genome shotgun (WGS) entry which is preliminary data.</text>
</comment>
<dbReference type="OMA" id="RDHMACH"/>
<accession>A0A1V6YSS9</accession>
<protein>
    <submittedName>
        <fullName evidence="2">Uncharacterized protein</fullName>
    </submittedName>
</protein>
<evidence type="ECO:0000256" key="1">
    <source>
        <dbReference type="SAM" id="MobiDB-lite"/>
    </source>
</evidence>
<sequence length="361" mass="39495">MGKIKIPKGFKVWYENLLTIAQKSPDVPPPLLQHISKLESTQLPTIAASDMSLQQTEMAFGIKQATGTQPWMVPHLFFTLPADFGRFLELYDTLTKSGVRNEAKSRCRIDALIFVVYRSLSEQDLLPNTGDSRATLSFETPFKWSPVPVNGVPHTCTGTADYTVLFGGRDHMACHMIVLEAKKRDNLSGAGQLLAYMAMVQANRKARGQSNWSVWGCLSDGWDFNFYFLDLEGNWSSKMLSSAVWGWQEIANTLAHMIIQAQAVANSPLRLSLCSAQGPATRPSSVVSSVVKGPIALERKSASETAEPPAKRQRTSIGGSSALEAPGSVTSEVPSIGSLEIRLDEFLKESEAGLDRIAESD</sequence>
<keyword evidence="3" id="KW-1185">Reference proteome</keyword>
<proteinExistence type="predicted"/>
<gene>
    <name evidence="2" type="ORF">PENNAL_c0012G05596</name>
</gene>
<reference evidence="3" key="1">
    <citation type="journal article" date="2017" name="Nat. Microbiol.">
        <title>Global analysis of biosynthetic gene clusters reveals vast potential of secondary metabolite production in Penicillium species.</title>
        <authorList>
            <person name="Nielsen J.C."/>
            <person name="Grijseels S."/>
            <person name="Prigent S."/>
            <person name="Ji B."/>
            <person name="Dainat J."/>
            <person name="Nielsen K.F."/>
            <person name="Frisvad J.C."/>
            <person name="Workman M."/>
            <person name="Nielsen J."/>
        </authorList>
    </citation>
    <scope>NUCLEOTIDE SEQUENCE [LARGE SCALE GENOMIC DNA]</scope>
    <source>
        <strain evidence="3">IBT 13039</strain>
    </source>
</reference>
<organism evidence="2 3">
    <name type="scientific">Penicillium nalgiovense</name>
    <dbReference type="NCBI Taxonomy" id="60175"/>
    <lineage>
        <taxon>Eukaryota</taxon>
        <taxon>Fungi</taxon>
        <taxon>Dikarya</taxon>
        <taxon>Ascomycota</taxon>
        <taxon>Pezizomycotina</taxon>
        <taxon>Eurotiomycetes</taxon>
        <taxon>Eurotiomycetidae</taxon>
        <taxon>Eurotiales</taxon>
        <taxon>Aspergillaceae</taxon>
        <taxon>Penicillium</taxon>
    </lineage>
</organism>
<dbReference type="AlphaFoldDB" id="A0A1V6YSS9"/>
<feature type="region of interest" description="Disordered" evidence="1">
    <location>
        <begin position="299"/>
        <end position="331"/>
    </location>
</feature>
<name>A0A1V6YSS9_PENNA</name>
<dbReference type="EMBL" id="MOOB01000012">
    <property type="protein sequence ID" value="OQE90364.1"/>
    <property type="molecule type" value="Genomic_DNA"/>
</dbReference>
<evidence type="ECO:0000313" key="2">
    <source>
        <dbReference type="EMBL" id="OQE90364.1"/>
    </source>
</evidence>
<dbReference type="Proteomes" id="UP000191691">
    <property type="component" value="Unassembled WGS sequence"/>
</dbReference>